<gene>
    <name evidence="12" type="ORF">CUS_4408</name>
</gene>
<dbReference type="GO" id="GO:0003677">
    <property type="term" value="F:DNA binding"/>
    <property type="evidence" value="ECO:0007669"/>
    <property type="project" value="UniProtKB-UniRule"/>
</dbReference>
<protein>
    <submittedName>
        <fullName evidence="12">Site-specific recombinase, phage integrase family</fullName>
    </submittedName>
</protein>
<keyword evidence="5" id="KW-0229">DNA integration</keyword>
<keyword evidence="3" id="KW-0132">Cell division</keyword>
<keyword evidence="4" id="KW-0159">Chromosome partition</keyword>
<evidence type="ECO:0000259" key="11">
    <source>
        <dbReference type="PROSITE" id="PS51900"/>
    </source>
</evidence>
<dbReference type="RefSeq" id="WP_002849059.1">
    <property type="nucleotide sequence ID" value="NZ_ADKM02000071.1"/>
</dbReference>
<sequence>MIRVLETKEDIQLIYIVQAETNGKITSNNSVRYSVQEVDVNNKTYYFVYDELMRPIEASFGFLNVFLRDKSTNTKLMYMNALKLLYSFETIIGAKLKDFTPSDVEMFKDFMLGICRPGETIVFERLTERSPETVNQYLGVYRKYLEYLQDKNEYLSARRCVSIRTKNIATGEVNYSRGYKIKVSTALKEEVPKYISLTDYSNIIRLIRQDYTIREECIVRLMYETGLRIGEVLGLTNEDIVPEHIDGTFHNTVYIRNRLTDKRYQLAKTVLEPSSSASYKSKAYNTQNAGYQTVYITDELYELLGQYIDESHEAARKQYQSRYEKSTVADSVCGNFDNFYIFINNYGSRLSNVTWNETLRKIYRKIGLEVDEKIRDNNLSHRFRHGFAMFQIQHMHRDSIELAALMRHKSIASVMKYYRPTISDKIKLKESFAEELYGFIPELKEV</sequence>
<dbReference type="InterPro" id="IPR050090">
    <property type="entry name" value="Tyrosine_recombinase_XerCD"/>
</dbReference>
<organism evidence="12 13">
    <name type="scientific">Ruminococcus albus 8</name>
    <dbReference type="NCBI Taxonomy" id="246199"/>
    <lineage>
        <taxon>Bacteria</taxon>
        <taxon>Bacillati</taxon>
        <taxon>Bacillota</taxon>
        <taxon>Clostridia</taxon>
        <taxon>Eubacteriales</taxon>
        <taxon>Oscillospiraceae</taxon>
        <taxon>Ruminococcus</taxon>
    </lineage>
</organism>
<dbReference type="GO" id="GO:0007059">
    <property type="term" value="P:chromosome segregation"/>
    <property type="evidence" value="ECO:0007669"/>
    <property type="project" value="UniProtKB-KW"/>
</dbReference>
<proteinExistence type="predicted"/>
<dbReference type="Proteomes" id="UP000004259">
    <property type="component" value="Unassembled WGS sequence"/>
</dbReference>
<dbReference type="EMBL" id="ADKM02000071">
    <property type="protein sequence ID" value="EGC03304.1"/>
    <property type="molecule type" value="Genomic_DNA"/>
</dbReference>
<evidence type="ECO:0000256" key="9">
    <source>
        <dbReference type="PROSITE-ProRule" id="PRU01248"/>
    </source>
</evidence>
<dbReference type="eggNOG" id="COG4974">
    <property type="taxonomic scope" value="Bacteria"/>
</dbReference>
<dbReference type="STRING" id="246199.CUS_4408"/>
<dbReference type="OrthoDB" id="9803188at2"/>
<evidence type="ECO:0000256" key="8">
    <source>
        <dbReference type="ARBA" id="ARBA00023306"/>
    </source>
</evidence>
<dbReference type="InterPro" id="IPR011010">
    <property type="entry name" value="DNA_brk_join_enz"/>
</dbReference>
<evidence type="ECO:0000256" key="6">
    <source>
        <dbReference type="ARBA" id="ARBA00023125"/>
    </source>
</evidence>
<dbReference type="GO" id="GO:0006310">
    <property type="term" value="P:DNA recombination"/>
    <property type="evidence" value="ECO:0007669"/>
    <property type="project" value="UniProtKB-KW"/>
</dbReference>
<evidence type="ECO:0000256" key="5">
    <source>
        <dbReference type="ARBA" id="ARBA00022908"/>
    </source>
</evidence>
<keyword evidence="8" id="KW-0131">Cell cycle</keyword>
<comment type="caution">
    <text evidence="12">The sequence shown here is derived from an EMBL/GenBank/DDBJ whole genome shotgun (WGS) entry which is preliminary data.</text>
</comment>
<evidence type="ECO:0000256" key="1">
    <source>
        <dbReference type="ARBA" id="ARBA00004496"/>
    </source>
</evidence>
<feature type="domain" description="Tyr recombinase" evidence="10">
    <location>
        <begin position="190"/>
        <end position="433"/>
    </location>
</feature>
<dbReference type="CDD" id="cd00397">
    <property type="entry name" value="DNA_BRE_C"/>
    <property type="match status" value="1"/>
</dbReference>
<feature type="domain" description="Core-binding (CB)" evidence="11">
    <location>
        <begin position="50"/>
        <end position="149"/>
    </location>
</feature>
<reference evidence="12 13" key="1">
    <citation type="submission" date="2011-02" db="EMBL/GenBank/DDBJ databases">
        <authorList>
            <person name="Nelson K.E."/>
            <person name="Sutton G."/>
            <person name="Torralba M."/>
            <person name="Durkin S."/>
            <person name="Harkins D."/>
            <person name="Montgomery R."/>
            <person name="Ziemer C."/>
            <person name="Klaassens E."/>
            <person name="Ocuiv P."/>
            <person name="Morrison M."/>
        </authorList>
    </citation>
    <scope>NUCLEOTIDE SEQUENCE [LARGE SCALE GENOMIC DNA]</scope>
    <source>
        <strain evidence="12 13">8</strain>
    </source>
</reference>
<evidence type="ECO:0000313" key="12">
    <source>
        <dbReference type="EMBL" id="EGC03304.1"/>
    </source>
</evidence>
<name>E9SBP1_RUMAL</name>
<keyword evidence="6 9" id="KW-0238">DNA-binding</keyword>
<dbReference type="PROSITE" id="PS51898">
    <property type="entry name" value="TYR_RECOMBINASE"/>
    <property type="match status" value="1"/>
</dbReference>
<dbReference type="Pfam" id="PF00589">
    <property type="entry name" value="Phage_integrase"/>
    <property type="match status" value="1"/>
</dbReference>
<dbReference type="PANTHER" id="PTHR30349:SF77">
    <property type="entry name" value="TYROSINE RECOMBINASE XERC"/>
    <property type="match status" value="1"/>
</dbReference>
<dbReference type="InterPro" id="IPR002104">
    <property type="entry name" value="Integrase_catalytic"/>
</dbReference>
<dbReference type="InterPro" id="IPR013762">
    <property type="entry name" value="Integrase-like_cat_sf"/>
</dbReference>
<dbReference type="SUPFAM" id="SSF56349">
    <property type="entry name" value="DNA breaking-rejoining enzymes"/>
    <property type="match status" value="1"/>
</dbReference>
<dbReference type="PANTHER" id="PTHR30349">
    <property type="entry name" value="PHAGE INTEGRASE-RELATED"/>
    <property type="match status" value="1"/>
</dbReference>
<dbReference type="GO" id="GO:0051301">
    <property type="term" value="P:cell division"/>
    <property type="evidence" value="ECO:0007669"/>
    <property type="project" value="UniProtKB-KW"/>
</dbReference>
<dbReference type="InterPro" id="IPR044068">
    <property type="entry name" value="CB"/>
</dbReference>
<accession>E9SBP1</accession>
<evidence type="ECO:0000256" key="7">
    <source>
        <dbReference type="ARBA" id="ARBA00023172"/>
    </source>
</evidence>
<dbReference type="GO" id="GO:0005737">
    <property type="term" value="C:cytoplasm"/>
    <property type="evidence" value="ECO:0007669"/>
    <property type="project" value="UniProtKB-SubCell"/>
</dbReference>
<dbReference type="PROSITE" id="PS51900">
    <property type="entry name" value="CB"/>
    <property type="match status" value="1"/>
</dbReference>
<dbReference type="GO" id="GO:0015074">
    <property type="term" value="P:DNA integration"/>
    <property type="evidence" value="ECO:0007669"/>
    <property type="project" value="UniProtKB-KW"/>
</dbReference>
<comment type="subcellular location">
    <subcellularLocation>
        <location evidence="1">Cytoplasm</location>
    </subcellularLocation>
</comment>
<evidence type="ECO:0000313" key="13">
    <source>
        <dbReference type="Proteomes" id="UP000004259"/>
    </source>
</evidence>
<dbReference type="Gene3D" id="1.10.443.10">
    <property type="entry name" value="Intergrase catalytic core"/>
    <property type="match status" value="1"/>
</dbReference>
<keyword evidence="13" id="KW-1185">Reference proteome</keyword>
<evidence type="ECO:0000259" key="10">
    <source>
        <dbReference type="PROSITE" id="PS51898"/>
    </source>
</evidence>
<evidence type="ECO:0000256" key="2">
    <source>
        <dbReference type="ARBA" id="ARBA00022490"/>
    </source>
</evidence>
<evidence type="ECO:0000256" key="3">
    <source>
        <dbReference type="ARBA" id="ARBA00022618"/>
    </source>
</evidence>
<evidence type="ECO:0000256" key="4">
    <source>
        <dbReference type="ARBA" id="ARBA00022829"/>
    </source>
</evidence>
<keyword evidence="2" id="KW-0963">Cytoplasm</keyword>
<keyword evidence="7" id="KW-0233">DNA recombination</keyword>
<dbReference type="AlphaFoldDB" id="E9SBP1"/>